<dbReference type="PANTHER" id="PTHR10857">
    <property type="entry name" value="COPINE"/>
    <property type="match status" value="1"/>
</dbReference>
<feature type="domain" description="Copine C-terminal" evidence="1">
    <location>
        <begin position="47"/>
        <end position="85"/>
    </location>
</feature>
<dbReference type="InterPro" id="IPR045052">
    <property type="entry name" value="Copine"/>
</dbReference>
<protein>
    <submittedName>
        <fullName evidence="2">Copine</fullName>
    </submittedName>
</protein>
<dbReference type="PANTHER" id="PTHR10857:SF106">
    <property type="entry name" value="C2 DOMAIN-CONTAINING PROTEIN"/>
    <property type="match status" value="1"/>
</dbReference>
<evidence type="ECO:0000313" key="2">
    <source>
        <dbReference type="EMBL" id="ETN99704.1"/>
    </source>
</evidence>
<dbReference type="InterPro" id="IPR010734">
    <property type="entry name" value="Copine_C"/>
</dbReference>
<gene>
    <name evidence="2" type="ORF">RFI_37766</name>
</gene>
<keyword evidence="3" id="KW-1185">Reference proteome</keyword>
<sequence>MGVLKVAEFKSTVAHSFLDFLAGGVDMSLMVAVDFTGSNGHPLHPQSLHYLSPQGSQYQQAIRTIGNIVSCYDSDQNFPVWGFVKWKKKKRSFLKKKKKKKSGLSLTPPFFFFLKKKKIYGKVSHDFALNGNELNPEVHGIYGIEQMYISAIKQVELYGPTLFQPILSKAIAIASAAHSN</sequence>
<dbReference type="Proteomes" id="UP000023152">
    <property type="component" value="Unassembled WGS sequence"/>
</dbReference>
<dbReference type="OrthoDB" id="5855668at2759"/>
<dbReference type="GO" id="GO:0005544">
    <property type="term" value="F:calcium-dependent phospholipid binding"/>
    <property type="evidence" value="ECO:0007669"/>
    <property type="project" value="InterPro"/>
</dbReference>
<comment type="caution">
    <text evidence="2">The sequence shown here is derived from an EMBL/GenBank/DDBJ whole genome shotgun (WGS) entry which is preliminary data.</text>
</comment>
<reference evidence="2 3" key="1">
    <citation type="journal article" date="2013" name="Curr. Biol.">
        <title>The Genome of the Foraminiferan Reticulomyxa filosa.</title>
        <authorList>
            <person name="Glockner G."/>
            <person name="Hulsmann N."/>
            <person name="Schleicher M."/>
            <person name="Noegel A.A."/>
            <person name="Eichinger L."/>
            <person name="Gallinger C."/>
            <person name="Pawlowski J."/>
            <person name="Sierra R."/>
            <person name="Euteneuer U."/>
            <person name="Pillet L."/>
            <person name="Moustafa A."/>
            <person name="Platzer M."/>
            <person name="Groth M."/>
            <person name="Szafranski K."/>
            <person name="Schliwa M."/>
        </authorList>
    </citation>
    <scope>NUCLEOTIDE SEQUENCE [LARGE SCALE GENOMIC DNA]</scope>
</reference>
<dbReference type="Pfam" id="PF07002">
    <property type="entry name" value="Copine"/>
    <property type="match status" value="2"/>
</dbReference>
<dbReference type="EMBL" id="ASPP01043175">
    <property type="protein sequence ID" value="ETN99704.1"/>
    <property type="molecule type" value="Genomic_DNA"/>
</dbReference>
<dbReference type="GO" id="GO:0005886">
    <property type="term" value="C:plasma membrane"/>
    <property type="evidence" value="ECO:0007669"/>
    <property type="project" value="TreeGrafter"/>
</dbReference>
<evidence type="ECO:0000313" key="3">
    <source>
        <dbReference type="Proteomes" id="UP000023152"/>
    </source>
</evidence>
<feature type="non-terminal residue" evidence="2">
    <location>
        <position position="180"/>
    </location>
</feature>
<evidence type="ECO:0000259" key="1">
    <source>
        <dbReference type="Pfam" id="PF07002"/>
    </source>
</evidence>
<dbReference type="GO" id="GO:0071277">
    <property type="term" value="P:cellular response to calcium ion"/>
    <property type="evidence" value="ECO:0007669"/>
    <property type="project" value="TreeGrafter"/>
</dbReference>
<accession>X6LG51</accession>
<feature type="domain" description="Copine C-terminal" evidence="1">
    <location>
        <begin position="121"/>
        <end position="176"/>
    </location>
</feature>
<dbReference type="AlphaFoldDB" id="X6LG51"/>
<name>X6LG51_RETFI</name>
<organism evidence="2 3">
    <name type="scientific">Reticulomyxa filosa</name>
    <dbReference type="NCBI Taxonomy" id="46433"/>
    <lineage>
        <taxon>Eukaryota</taxon>
        <taxon>Sar</taxon>
        <taxon>Rhizaria</taxon>
        <taxon>Retaria</taxon>
        <taxon>Foraminifera</taxon>
        <taxon>Monothalamids</taxon>
        <taxon>Reticulomyxidae</taxon>
        <taxon>Reticulomyxa</taxon>
    </lineage>
</organism>
<proteinExistence type="predicted"/>